<proteinExistence type="predicted"/>
<dbReference type="AlphaFoldDB" id="A0AAV5RHG4"/>
<dbReference type="PANTHER" id="PTHR11183">
    <property type="entry name" value="GLYCOGENIN SUBFAMILY MEMBER"/>
    <property type="match status" value="1"/>
</dbReference>
<evidence type="ECO:0000313" key="1">
    <source>
        <dbReference type="EMBL" id="GMM50657.1"/>
    </source>
</evidence>
<dbReference type="Pfam" id="PF01501">
    <property type="entry name" value="Glyco_transf_8"/>
    <property type="match status" value="1"/>
</dbReference>
<dbReference type="Gene3D" id="3.90.550.10">
    <property type="entry name" value="Spore Coat Polysaccharide Biosynthesis Protein SpsA, Chain A"/>
    <property type="match status" value="1"/>
</dbReference>
<dbReference type="EMBL" id="BTGC01000003">
    <property type="protein sequence ID" value="GMM50657.1"/>
    <property type="molecule type" value="Genomic_DNA"/>
</dbReference>
<dbReference type="SUPFAM" id="SSF53448">
    <property type="entry name" value="Nucleotide-diphospho-sugar transferases"/>
    <property type="match status" value="1"/>
</dbReference>
<dbReference type="InterPro" id="IPR002495">
    <property type="entry name" value="Glyco_trans_8"/>
</dbReference>
<dbReference type="CDD" id="cd02537">
    <property type="entry name" value="GT8_Glycogenin"/>
    <property type="match status" value="1"/>
</dbReference>
<name>A0AAV5RHG4_STABA</name>
<comment type="caution">
    <text evidence="1">The sequence shown here is derived from an EMBL/GenBank/DDBJ whole genome shotgun (WGS) entry which is preliminary data.</text>
</comment>
<accession>A0AAV5RHG4</accession>
<dbReference type="InterPro" id="IPR029044">
    <property type="entry name" value="Nucleotide-diphossugar_trans"/>
</dbReference>
<keyword evidence="2" id="KW-1185">Reference proteome</keyword>
<protein>
    <recommendedName>
        <fullName evidence="3">Glycosyltransferase family 8 protein</fullName>
    </recommendedName>
</protein>
<sequence length="301" mass="35170">MPSDRLPPCKKVWTTLVTNTKYLPGVLTLNYALKRVQSKYPLVVLYTDKFPEEGHAELDKRNIYKRHVESLNPATHRDYSEDPRFYECWSKLQPFSLTEFDRVVLLDSDMIIVQNMDELMDIPLNPENRVFAASHACICNPFKKPSYPKDWVPENCPFTNYYQYKYNDDWEGPPTNSGVSMCNGGLVVVLPNENNYQKILAALNSSATASYDFSDQSLISDVFRDKWVPLSYKYNALKTLKWIHTDLWKDDEVKVIHYIISPKPWEDVPDSVDITNTFRVWRDIDAERIEKEKSDSNLYKI</sequence>
<evidence type="ECO:0008006" key="3">
    <source>
        <dbReference type="Google" id="ProtNLM"/>
    </source>
</evidence>
<dbReference type="GO" id="GO:0016757">
    <property type="term" value="F:glycosyltransferase activity"/>
    <property type="evidence" value="ECO:0007669"/>
    <property type="project" value="InterPro"/>
</dbReference>
<dbReference type="InterPro" id="IPR050587">
    <property type="entry name" value="GNT1/Glycosyltrans_8"/>
</dbReference>
<dbReference type="Proteomes" id="UP001362899">
    <property type="component" value="Unassembled WGS sequence"/>
</dbReference>
<organism evidence="1 2">
    <name type="scientific">Starmerella bacillaris</name>
    <name type="common">Yeast</name>
    <name type="synonym">Candida zemplinina</name>
    <dbReference type="NCBI Taxonomy" id="1247836"/>
    <lineage>
        <taxon>Eukaryota</taxon>
        <taxon>Fungi</taxon>
        <taxon>Dikarya</taxon>
        <taxon>Ascomycota</taxon>
        <taxon>Saccharomycotina</taxon>
        <taxon>Dipodascomycetes</taxon>
        <taxon>Dipodascales</taxon>
        <taxon>Trichomonascaceae</taxon>
        <taxon>Starmerella</taxon>
    </lineage>
</organism>
<evidence type="ECO:0000313" key="2">
    <source>
        <dbReference type="Proteomes" id="UP001362899"/>
    </source>
</evidence>
<gene>
    <name evidence="1" type="ORF">DASB73_016150</name>
</gene>
<reference evidence="1 2" key="1">
    <citation type="journal article" date="2023" name="Elife">
        <title>Identification of key yeast species and microbe-microbe interactions impacting larval growth of Drosophila in the wild.</title>
        <authorList>
            <person name="Mure A."/>
            <person name="Sugiura Y."/>
            <person name="Maeda R."/>
            <person name="Honda K."/>
            <person name="Sakurai N."/>
            <person name="Takahashi Y."/>
            <person name="Watada M."/>
            <person name="Katoh T."/>
            <person name="Gotoh A."/>
            <person name="Gotoh Y."/>
            <person name="Taniguchi I."/>
            <person name="Nakamura K."/>
            <person name="Hayashi T."/>
            <person name="Katayama T."/>
            <person name="Uemura T."/>
            <person name="Hattori Y."/>
        </authorList>
    </citation>
    <scope>NUCLEOTIDE SEQUENCE [LARGE SCALE GENOMIC DNA]</scope>
    <source>
        <strain evidence="1 2">SB-73</strain>
    </source>
</reference>